<feature type="compositionally biased region" description="Acidic residues" evidence="1">
    <location>
        <begin position="211"/>
        <end position="221"/>
    </location>
</feature>
<dbReference type="RefSeq" id="XP_040786087.1">
    <property type="nucleotide sequence ID" value="XM_040926781.1"/>
</dbReference>
<name>A0A9P4GDJ4_9PLEO</name>
<dbReference type="AlphaFoldDB" id="A0A9P4GDJ4"/>
<feature type="compositionally biased region" description="Basic residues" evidence="1">
    <location>
        <begin position="227"/>
        <end position="240"/>
    </location>
</feature>
<evidence type="ECO:0000313" key="4">
    <source>
        <dbReference type="Proteomes" id="UP000800039"/>
    </source>
</evidence>
<dbReference type="Proteomes" id="UP000800039">
    <property type="component" value="Unassembled WGS sequence"/>
</dbReference>
<organism evidence="3 4">
    <name type="scientific">Cucurbitaria berberidis CBS 394.84</name>
    <dbReference type="NCBI Taxonomy" id="1168544"/>
    <lineage>
        <taxon>Eukaryota</taxon>
        <taxon>Fungi</taxon>
        <taxon>Dikarya</taxon>
        <taxon>Ascomycota</taxon>
        <taxon>Pezizomycotina</taxon>
        <taxon>Dothideomycetes</taxon>
        <taxon>Pleosporomycetidae</taxon>
        <taxon>Pleosporales</taxon>
        <taxon>Pleosporineae</taxon>
        <taxon>Cucurbitariaceae</taxon>
        <taxon>Cucurbitaria</taxon>
    </lineage>
</organism>
<dbReference type="GeneID" id="63844033"/>
<dbReference type="InterPro" id="IPR031348">
    <property type="entry name" value="PigL_N"/>
</dbReference>
<reference evidence="3" key="1">
    <citation type="submission" date="2020-01" db="EMBL/GenBank/DDBJ databases">
        <authorList>
            <consortium name="DOE Joint Genome Institute"/>
            <person name="Haridas S."/>
            <person name="Albert R."/>
            <person name="Binder M."/>
            <person name="Bloem J."/>
            <person name="Labutti K."/>
            <person name="Salamov A."/>
            <person name="Andreopoulos B."/>
            <person name="Baker S.E."/>
            <person name="Barry K."/>
            <person name="Bills G."/>
            <person name="Bluhm B.H."/>
            <person name="Cannon C."/>
            <person name="Castanera R."/>
            <person name="Culley D.E."/>
            <person name="Daum C."/>
            <person name="Ezra D."/>
            <person name="Gonzalez J.B."/>
            <person name="Henrissat B."/>
            <person name="Kuo A."/>
            <person name="Liang C."/>
            <person name="Lipzen A."/>
            <person name="Lutzoni F."/>
            <person name="Magnuson J."/>
            <person name="Mondo S."/>
            <person name="Nolan M."/>
            <person name="Ohm R."/>
            <person name="Pangilinan J."/>
            <person name="Park H.-J."/>
            <person name="Ramirez L."/>
            <person name="Alfaro M."/>
            <person name="Sun H."/>
            <person name="Tritt A."/>
            <person name="Yoshinaga Y."/>
            <person name="Zwiers L.-H."/>
            <person name="Turgeon B.G."/>
            <person name="Goodwin S.B."/>
            <person name="Spatafora J.W."/>
            <person name="Crous P.W."/>
            <person name="Grigoriev I.V."/>
        </authorList>
    </citation>
    <scope>NUCLEOTIDE SEQUENCE</scope>
    <source>
        <strain evidence="3">CBS 394.84</strain>
    </source>
</reference>
<comment type="caution">
    <text evidence="3">The sequence shown here is derived from an EMBL/GenBank/DDBJ whole genome shotgun (WGS) entry which is preliminary data.</text>
</comment>
<evidence type="ECO:0000313" key="3">
    <source>
        <dbReference type="EMBL" id="KAF1843524.1"/>
    </source>
</evidence>
<keyword evidence="4" id="KW-1185">Reference proteome</keyword>
<protein>
    <recommendedName>
        <fullName evidence="2">Azaphilone pigments biosynthesis cluster protein L N-terminal domain-containing protein</fullName>
    </recommendedName>
</protein>
<gene>
    <name evidence="3" type="ORF">K460DRAFT_146662</name>
</gene>
<sequence length="452" mass="49744">MDPLSITAACMALTATITKTSISVTNFVRSVRAARSDLDAISRELASLKTLLELIAEDAEDINTFPETLRKHIAGILANCELVLIEVQRLVEKYAEPGVIKGSKWALAGSEDVAKLRMSLEAHKSALEIALEMVTLFMTREIKTNTSNLRHDTAAIKQDTTNILQEIARLRAQLPDDLATLRPSTQGPDSMLIHYLDDLTSYAETVCWSGEDSDTDTEGADDSNTHHSLRNKQKLSHKRTPSPTDTETVTMGARNPLQGLQAPSHVAQNTHLPIHTVRTASPRLGADETIHAEDQESKVILKPHHVREERPKVLQQSTSWVPGHVTSRSDDFSASNISGAKLDGVSKGERASLMLAKELAAQEQEQAKMRARRARQATERQQRVVSHASPPRNTLISSQGTWTLGKTSALESQGKLKFATNEMTREIVCIFGSADWIYNNEISGCSQDVCSR</sequence>
<evidence type="ECO:0000259" key="2">
    <source>
        <dbReference type="Pfam" id="PF17111"/>
    </source>
</evidence>
<feature type="domain" description="Azaphilone pigments biosynthesis cluster protein L N-terminal" evidence="2">
    <location>
        <begin position="1"/>
        <end position="174"/>
    </location>
</feature>
<evidence type="ECO:0000256" key="1">
    <source>
        <dbReference type="SAM" id="MobiDB-lite"/>
    </source>
</evidence>
<dbReference type="OrthoDB" id="524326at2759"/>
<dbReference type="Pfam" id="PF17111">
    <property type="entry name" value="PigL_N"/>
    <property type="match status" value="1"/>
</dbReference>
<proteinExistence type="predicted"/>
<dbReference type="EMBL" id="ML976617">
    <property type="protein sequence ID" value="KAF1843524.1"/>
    <property type="molecule type" value="Genomic_DNA"/>
</dbReference>
<accession>A0A9P4GDJ4</accession>
<feature type="region of interest" description="Disordered" evidence="1">
    <location>
        <begin position="210"/>
        <end position="248"/>
    </location>
</feature>